<gene>
    <name evidence="1" type="ORF">STAS_24181</name>
</gene>
<dbReference type="InterPro" id="IPR027165">
    <property type="entry name" value="CND3"/>
</dbReference>
<proteinExistence type="predicted"/>
<reference evidence="2" key="1">
    <citation type="journal article" date="2019" name="Curr. Biol.">
        <title>Genome Sequence of Striga asiatica Provides Insight into the Evolution of Plant Parasitism.</title>
        <authorList>
            <person name="Yoshida S."/>
            <person name="Kim S."/>
            <person name="Wafula E.K."/>
            <person name="Tanskanen J."/>
            <person name="Kim Y.M."/>
            <person name="Honaas L."/>
            <person name="Yang Z."/>
            <person name="Spallek T."/>
            <person name="Conn C.E."/>
            <person name="Ichihashi Y."/>
            <person name="Cheong K."/>
            <person name="Cui S."/>
            <person name="Der J.P."/>
            <person name="Gundlach H."/>
            <person name="Jiao Y."/>
            <person name="Hori C."/>
            <person name="Ishida J.K."/>
            <person name="Kasahara H."/>
            <person name="Kiba T."/>
            <person name="Kim M.S."/>
            <person name="Koo N."/>
            <person name="Laohavisit A."/>
            <person name="Lee Y.H."/>
            <person name="Lumba S."/>
            <person name="McCourt P."/>
            <person name="Mortimer J.C."/>
            <person name="Mutuku J.M."/>
            <person name="Nomura T."/>
            <person name="Sasaki-Sekimoto Y."/>
            <person name="Seto Y."/>
            <person name="Wang Y."/>
            <person name="Wakatake T."/>
            <person name="Sakakibara H."/>
            <person name="Demura T."/>
            <person name="Yamaguchi S."/>
            <person name="Yoneyama K."/>
            <person name="Manabe R.I."/>
            <person name="Nelson D.C."/>
            <person name="Schulman A.H."/>
            <person name="Timko M.P."/>
            <person name="dePamphilis C.W."/>
            <person name="Choi D."/>
            <person name="Shirasu K."/>
        </authorList>
    </citation>
    <scope>NUCLEOTIDE SEQUENCE [LARGE SCALE GENOMIC DNA]</scope>
    <source>
        <strain evidence="2">cv. UVA1</strain>
    </source>
</reference>
<dbReference type="GO" id="GO:0000793">
    <property type="term" value="C:condensed chromosome"/>
    <property type="evidence" value="ECO:0007669"/>
    <property type="project" value="TreeGrafter"/>
</dbReference>
<keyword evidence="2" id="KW-1185">Reference proteome</keyword>
<dbReference type="PANTHER" id="PTHR14418:SF5">
    <property type="entry name" value="CONDENSIN COMPLEX SUBUNIT 3"/>
    <property type="match status" value="1"/>
</dbReference>
<sequence length="108" mass="12166">EVRKIIVMSLPSSSATLSVIIDFTLDVNESVRKAAYCVRASKFPLQSLSIKLRTTILLRGLTDRSTAVKKECLRIMKDEWLEKCCNGDPIKLLKFLDVETYESVGSKL</sequence>
<evidence type="ECO:0000313" key="1">
    <source>
        <dbReference type="EMBL" id="GER47101.1"/>
    </source>
</evidence>
<accession>A0A5A7QT22</accession>
<dbReference type="Proteomes" id="UP000325081">
    <property type="component" value="Unassembled WGS sequence"/>
</dbReference>
<dbReference type="EMBL" id="BKCP01007737">
    <property type="protein sequence ID" value="GER47101.1"/>
    <property type="molecule type" value="Genomic_DNA"/>
</dbReference>
<name>A0A5A7QT22_STRAF</name>
<organism evidence="1 2">
    <name type="scientific">Striga asiatica</name>
    <name type="common">Asiatic witchweed</name>
    <name type="synonym">Buchnera asiatica</name>
    <dbReference type="NCBI Taxonomy" id="4170"/>
    <lineage>
        <taxon>Eukaryota</taxon>
        <taxon>Viridiplantae</taxon>
        <taxon>Streptophyta</taxon>
        <taxon>Embryophyta</taxon>
        <taxon>Tracheophyta</taxon>
        <taxon>Spermatophyta</taxon>
        <taxon>Magnoliopsida</taxon>
        <taxon>eudicotyledons</taxon>
        <taxon>Gunneridae</taxon>
        <taxon>Pentapetalae</taxon>
        <taxon>asterids</taxon>
        <taxon>lamiids</taxon>
        <taxon>Lamiales</taxon>
        <taxon>Orobanchaceae</taxon>
        <taxon>Buchnereae</taxon>
        <taxon>Striga</taxon>
    </lineage>
</organism>
<protein>
    <submittedName>
        <fullName evidence="1">Condensin complex subunit</fullName>
    </submittedName>
</protein>
<dbReference type="PANTHER" id="PTHR14418">
    <property type="entry name" value="CONDENSIN COMPLEX SUBUNIT 3-RELATED"/>
    <property type="match status" value="1"/>
</dbReference>
<dbReference type="AlphaFoldDB" id="A0A5A7QT22"/>
<dbReference type="OrthoDB" id="1726493at2759"/>
<dbReference type="GO" id="GO:0000796">
    <property type="term" value="C:condensin complex"/>
    <property type="evidence" value="ECO:0007669"/>
    <property type="project" value="InterPro"/>
</dbReference>
<feature type="non-terminal residue" evidence="1">
    <location>
        <position position="1"/>
    </location>
</feature>
<dbReference type="GO" id="GO:0007076">
    <property type="term" value="P:mitotic chromosome condensation"/>
    <property type="evidence" value="ECO:0007669"/>
    <property type="project" value="InterPro"/>
</dbReference>
<comment type="caution">
    <text evidence="1">The sequence shown here is derived from an EMBL/GenBank/DDBJ whole genome shotgun (WGS) entry which is preliminary data.</text>
</comment>
<evidence type="ECO:0000313" key="2">
    <source>
        <dbReference type="Proteomes" id="UP000325081"/>
    </source>
</evidence>